<name>A0ABV1KKT7_9PSEU</name>
<evidence type="ECO:0000313" key="3">
    <source>
        <dbReference type="EMBL" id="MEQ3554242.1"/>
    </source>
</evidence>
<feature type="transmembrane region" description="Helical" evidence="1">
    <location>
        <begin position="331"/>
        <end position="349"/>
    </location>
</feature>
<dbReference type="Pfam" id="PF01757">
    <property type="entry name" value="Acyl_transf_3"/>
    <property type="match status" value="1"/>
</dbReference>
<dbReference type="EMBL" id="JBEDNQ010000013">
    <property type="protein sequence ID" value="MEQ3554242.1"/>
    <property type="molecule type" value="Genomic_DNA"/>
</dbReference>
<keyword evidence="1" id="KW-1133">Transmembrane helix</keyword>
<feature type="transmembrane region" description="Helical" evidence="1">
    <location>
        <begin position="236"/>
        <end position="253"/>
    </location>
</feature>
<organism evidence="3 4">
    <name type="scientific">Pseudonocardia nematodicida</name>
    <dbReference type="NCBI Taxonomy" id="1206997"/>
    <lineage>
        <taxon>Bacteria</taxon>
        <taxon>Bacillati</taxon>
        <taxon>Actinomycetota</taxon>
        <taxon>Actinomycetes</taxon>
        <taxon>Pseudonocardiales</taxon>
        <taxon>Pseudonocardiaceae</taxon>
        <taxon>Pseudonocardia</taxon>
    </lineage>
</organism>
<feature type="transmembrane region" description="Helical" evidence="1">
    <location>
        <begin position="292"/>
        <end position="311"/>
    </location>
</feature>
<gene>
    <name evidence="3" type="ORF">WIS52_27570</name>
</gene>
<feature type="transmembrane region" description="Helical" evidence="1">
    <location>
        <begin position="21"/>
        <end position="37"/>
    </location>
</feature>
<evidence type="ECO:0000313" key="4">
    <source>
        <dbReference type="Proteomes" id="UP001494902"/>
    </source>
</evidence>
<dbReference type="PANTHER" id="PTHR23028:SF53">
    <property type="entry name" value="ACYL_TRANSF_3 DOMAIN-CONTAINING PROTEIN"/>
    <property type="match status" value="1"/>
</dbReference>
<comment type="caution">
    <text evidence="3">The sequence shown here is derived from an EMBL/GenBank/DDBJ whole genome shotgun (WGS) entry which is preliminary data.</text>
</comment>
<dbReference type="GO" id="GO:0016746">
    <property type="term" value="F:acyltransferase activity"/>
    <property type="evidence" value="ECO:0007669"/>
    <property type="project" value="UniProtKB-KW"/>
</dbReference>
<proteinExistence type="predicted"/>
<dbReference type="PANTHER" id="PTHR23028">
    <property type="entry name" value="ACETYLTRANSFERASE"/>
    <property type="match status" value="1"/>
</dbReference>
<keyword evidence="3" id="KW-0012">Acyltransferase</keyword>
<reference evidence="3 4" key="1">
    <citation type="submission" date="2024-03" db="EMBL/GenBank/DDBJ databases">
        <title>Draft genome sequence of Pseudonocardia nematodicida JCM 31783.</title>
        <authorList>
            <person name="Butdee W."/>
            <person name="Duangmal K."/>
        </authorList>
    </citation>
    <scope>NUCLEOTIDE SEQUENCE [LARGE SCALE GENOMIC DNA]</scope>
    <source>
        <strain evidence="3 4">JCM 31783</strain>
    </source>
</reference>
<dbReference type="InterPro" id="IPR002656">
    <property type="entry name" value="Acyl_transf_3_dom"/>
</dbReference>
<feature type="transmembrane region" description="Helical" evidence="1">
    <location>
        <begin position="143"/>
        <end position="161"/>
    </location>
</feature>
<sequence>MVVPPPAPPAGSRRRREPGWDALRIGFVLLVVLYHATHLGPVLHPDLAPRPVSFDHQIGASLLLVVSAYFACATLGRQPAGRYWWGRVARLLPAFLVAVPVAWITLRFLAPDDWGGPRIRELAWNWLMLGNWDVVRFPWLDPAFWTLPLQLMAFTAAAVLGTTRWASGARVRILTWALVLVPLLQWPLRAAPGELAPPPEWYRMIVDGFGFHRLHLFAAGIAVWMWSTRRLGTPHALALLALCGAAQFVHGFAEGPDGVLRVDATAAAGVCAGIALVAVVSRLPRPGSWTPAPFASALQWLAGISYGVYLMHQTVGYVLMRRLQDLGVGPVLQSAAMVTAALLLGWALTRTVEQPAHRALMGWWDRRAERSREPAHA</sequence>
<keyword evidence="1" id="KW-0812">Transmembrane</keyword>
<dbReference type="Proteomes" id="UP001494902">
    <property type="component" value="Unassembled WGS sequence"/>
</dbReference>
<feature type="transmembrane region" description="Helical" evidence="1">
    <location>
        <begin position="88"/>
        <end position="110"/>
    </location>
</feature>
<keyword evidence="4" id="KW-1185">Reference proteome</keyword>
<feature type="transmembrane region" description="Helical" evidence="1">
    <location>
        <begin position="57"/>
        <end position="76"/>
    </location>
</feature>
<feature type="transmembrane region" description="Helical" evidence="1">
    <location>
        <begin position="259"/>
        <end position="280"/>
    </location>
</feature>
<evidence type="ECO:0000256" key="1">
    <source>
        <dbReference type="SAM" id="Phobius"/>
    </source>
</evidence>
<dbReference type="EC" id="2.3.1.-" evidence="3"/>
<feature type="transmembrane region" description="Helical" evidence="1">
    <location>
        <begin position="201"/>
        <end position="224"/>
    </location>
</feature>
<evidence type="ECO:0000259" key="2">
    <source>
        <dbReference type="Pfam" id="PF01757"/>
    </source>
</evidence>
<dbReference type="RefSeq" id="WP_349301307.1">
    <property type="nucleotide sequence ID" value="NZ_JBEDNQ010000013.1"/>
</dbReference>
<protein>
    <submittedName>
        <fullName evidence="3">Acyltransferase</fullName>
        <ecNumber evidence="3">2.3.1.-</ecNumber>
    </submittedName>
</protein>
<keyword evidence="3" id="KW-0808">Transferase</keyword>
<dbReference type="InterPro" id="IPR050879">
    <property type="entry name" value="Acyltransferase_3"/>
</dbReference>
<keyword evidence="1" id="KW-0472">Membrane</keyword>
<accession>A0ABV1KKT7</accession>
<feature type="domain" description="Acyltransferase 3" evidence="2">
    <location>
        <begin position="19"/>
        <end position="350"/>
    </location>
</feature>